<dbReference type="EMBL" id="QZFU01000036">
    <property type="protein sequence ID" value="RJO70912.1"/>
    <property type="molecule type" value="Genomic_DNA"/>
</dbReference>
<comment type="cofactor">
    <cofactor evidence="2">
        <name>Mg(2+)</name>
        <dbReference type="ChEBI" id="CHEBI:18420"/>
    </cofactor>
</comment>
<organism evidence="3 4">
    <name type="scientific">Nocardia panacis</name>
    <dbReference type="NCBI Taxonomy" id="2340916"/>
    <lineage>
        <taxon>Bacteria</taxon>
        <taxon>Bacillati</taxon>
        <taxon>Actinomycetota</taxon>
        <taxon>Actinomycetes</taxon>
        <taxon>Mycobacteriales</taxon>
        <taxon>Nocardiaceae</taxon>
        <taxon>Nocardia</taxon>
    </lineage>
</organism>
<dbReference type="SFLD" id="SFLDG01020">
    <property type="entry name" value="Terpene_Cyclase_Like_2"/>
    <property type="match status" value="1"/>
</dbReference>
<dbReference type="InterPro" id="IPR008949">
    <property type="entry name" value="Isoprenoid_synthase_dom_sf"/>
</dbReference>
<name>A0A3A4JW89_9NOCA</name>
<reference evidence="3 4" key="1">
    <citation type="submission" date="2018-09" db="EMBL/GenBank/DDBJ databases">
        <title>YIM PH21274 draft genome.</title>
        <authorList>
            <person name="Miao C."/>
        </authorList>
    </citation>
    <scope>NUCLEOTIDE SEQUENCE [LARGE SCALE GENOMIC DNA]</scope>
    <source>
        <strain evidence="3 4">YIM PH 21724</strain>
    </source>
</reference>
<keyword evidence="1 2" id="KW-0456">Lyase</keyword>
<dbReference type="GO" id="GO:0010333">
    <property type="term" value="F:terpene synthase activity"/>
    <property type="evidence" value="ECO:0007669"/>
    <property type="project" value="InterPro"/>
</dbReference>
<proteinExistence type="inferred from homology"/>
<gene>
    <name evidence="3" type="ORF">D5S18_27415</name>
</gene>
<dbReference type="EC" id="4.2.3.-" evidence="2"/>
<dbReference type="SFLD" id="SFLDS00005">
    <property type="entry name" value="Isoprenoid_Synthase_Type_I"/>
    <property type="match status" value="1"/>
</dbReference>
<dbReference type="Proteomes" id="UP000266677">
    <property type="component" value="Unassembled WGS sequence"/>
</dbReference>
<accession>A0A3A4JW89</accession>
<dbReference type="OrthoDB" id="2989600at2"/>
<evidence type="ECO:0000256" key="1">
    <source>
        <dbReference type="ARBA" id="ARBA00023239"/>
    </source>
</evidence>
<keyword evidence="4" id="KW-1185">Reference proteome</keyword>
<keyword evidence="2" id="KW-0479">Metal-binding</keyword>
<dbReference type="GO" id="GO:0046872">
    <property type="term" value="F:metal ion binding"/>
    <property type="evidence" value="ECO:0007669"/>
    <property type="project" value="UniProtKB-KW"/>
</dbReference>
<evidence type="ECO:0000256" key="2">
    <source>
        <dbReference type="RuleBase" id="RU366034"/>
    </source>
</evidence>
<dbReference type="InterPro" id="IPR034686">
    <property type="entry name" value="Terpene_cyclase-like_2"/>
</dbReference>
<evidence type="ECO:0000313" key="4">
    <source>
        <dbReference type="Proteomes" id="UP000266677"/>
    </source>
</evidence>
<evidence type="ECO:0000313" key="3">
    <source>
        <dbReference type="EMBL" id="RJO70912.1"/>
    </source>
</evidence>
<comment type="caution">
    <text evidence="3">The sequence shown here is derived from an EMBL/GenBank/DDBJ whole genome shotgun (WGS) entry which is preliminary data.</text>
</comment>
<sequence length="344" mass="38610">MSSEPHDGRVAHPFAVRCSPDLEQSLAHTVDWHLGYGVIGDAEGATYPIDRFVKIETTRLVAQGWPYARGADLDLLADFMGMAAITDEPFDGPLGRDPIQTAHVISQAAEIFHTEDRADLPPYLAALADIWDRSRQGMSRSWCERAAYNYDQWLYAHVHEARGRVRGTPEQFEDYLVIRRGSGGMGIVFDFMERTGGFEVPPAAFHSPELRRMRDLTEDISLLTNDLISAPKEEMVGDIDNLVLVRKHELGCTRDEAMRLVAEDTEQMIDRFCALESGLPALCEQIGLGAAATDAVHRYGAAMRLWLGGSIDWYYTSFRYSLEYARTQSRTANGHRAWQLAPSR</sequence>
<dbReference type="AlphaFoldDB" id="A0A3A4JW89"/>
<protein>
    <recommendedName>
        <fullName evidence="2">Terpene synthase</fullName>
        <ecNumber evidence="2">4.2.3.-</ecNumber>
    </recommendedName>
</protein>
<dbReference type="SUPFAM" id="SSF48576">
    <property type="entry name" value="Terpenoid synthases"/>
    <property type="match status" value="1"/>
</dbReference>
<comment type="similarity">
    <text evidence="2">Belongs to the terpene synthase family.</text>
</comment>
<dbReference type="PANTHER" id="PTHR35201">
    <property type="entry name" value="TERPENE SYNTHASE"/>
    <property type="match status" value="1"/>
</dbReference>
<keyword evidence="2" id="KW-0460">Magnesium</keyword>
<dbReference type="Gene3D" id="1.10.600.10">
    <property type="entry name" value="Farnesyl Diphosphate Synthase"/>
    <property type="match status" value="1"/>
</dbReference>
<dbReference type="RefSeq" id="WP_120043969.1">
    <property type="nucleotide sequence ID" value="NZ_QZFU01000036.1"/>
</dbReference>
<dbReference type="PANTHER" id="PTHR35201:SF4">
    <property type="entry name" value="BETA-PINACENE SYNTHASE-RELATED"/>
    <property type="match status" value="1"/>
</dbReference>
<dbReference type="Pfam" id="PF19086">
    <property type="entry name" value="Terpene_syn_C_2"/>
    <property type="match status" value="1"/>
</dbReference>